<reference evidence="2" key="1">
    <citation type="submission" date="2020-01" db="EMBL/GenBank/DDBJ databases">
        <title>Insect and environment-associated Actinomycetes.</title>
        <authorList>
            <person name="Currrie C."/>
            <person name="Chevrette M."/>
            <person name="Carlson C."/>
            <person name="Stubbendieck R."/>
            <person name="Wendt-Pienkowski E."/>
        </authorList>
    </citation>
    <scope>NUCLEOTIDE SEQUENCE</scope>
    <source>
        <strain evidence="2">SID505</strain>
    </source>
</reference>
<dbReference type="Gene3D" id="3.20.20.100">
    <property type="entry name" value="NADP-dependent oxidoreductase domain"/>
    <property type="match status" value="1"/>
</dbReference>
<organism evidence="2">
    <name type="scientific">Streptomyces anulatus</name>
    <name type="common">Streptomyces chrysomallus</name>
    <dbReference type="NCBI Taxonomy" id="1892"/>
    <lineage>
        <taxon>Bacteria</taxon>
        <taxon>Bacillati</taxon>
        <taxon>Actinomycetota</taxon>
        <taxon>Actinomycetes</taxon>
        <taxon>Kitasatosporales</taxon>
        <taxon>Streptomycetaceae</taxon>
        <taxon>Streptomyces</taxon>
    </lineage>
</organism>
<accession>A0A6G3SYL6</accession>
<protein>
    <recommendedName>
        <fullName evidence="1">NADP-dependent oxidoreductase domain-containing protein</fullName>
    </recommendedName>
</protein>
<dbReference type="RefSeq" id="WP_158074804.1">
    <property type="nucleotide sequence ID" value="NZ_CBDRIV010000006.1"/>
</dbReference>
<gene>
    <name evidence="2" type="ORF">G3I43_25375</name>
</gene>
<sequence length="251" mass="27758">MTRVVLGTMRTSGNFNSLMVVDRDTDRAAEVVRMARKLDLDGLDTAPIYARTLAESDLGELCRDLPVWTKVGVDVRTPLPTLDYSLPTMAATLADSGQRLRRSSVDCVLVHNPPIEVFRTFDWPEMHRLLVQEGPARDLGVSVLDPSEIALVADVGTPLVTMVETAVLERHPELALRLRDAGHRLVLRSLFAGGRSIRSLPAERRAQAVTERLTALTAAFDPWALVIAPRTPEQFADYLPAVEQLRAETSR</sequence>
<name>A0A6G3SYL6_STRAQ</name>
<comment type="caution">
    <text evidence="2">The sequence shown here is derived from an EMBL/GenBank/DDBJ whole genome shotgun (WGS) entry which is preliminary data.</text>
</comment>
<proteinExistence type="predicted"/>
<dbReference type="PANTHER" id="PTHR42686:SF1">
    <property type="entry name" value="GH17980P-RELATED"/>
    <property type="match status" value="1"/>
</dbReference>
<feature type="domain" description="NADP-dependent oxidoreductase" evidence="1">
    <location>
        <begin position="4"/>
        <end position="194"/>
    </location>
</feature>
<dbReference type="SUPFAM" id="SSF51430">
    <property type="entry name" value="NAD(P)-linked oxidoreductase"/>
    <property type="match status" value="1"/>
</dbReference>
<dbReference type="InterPro" id="IPR020471">
    <property type="entry name" value="AKR"/>
</dbReference>
<dbReference type="InterPro" id="IPR036812">
    <property type="entry name" value="NAD(P)_OxRdtase_dom_sf"/>
</dbReference>
<dbReference type="Pfam" id="PF00248">
    <property type="entry name" value="Aldo_ket_red"/>
    <property type="match status" value="1"/>
</dbReference>
<dbReference type="InterPro" id="IPR023210">
    <property type="entry name" value="NADP_OxRdtase_dom"/>
</dbReference>
<dbReference type="EMBL" id="JAAGMK010000725">
    <property type="protein sequence ID" value="NEB87478.1"/>
    <property type="molecule type" value="Genomic_DNA"/>
</dbReference>
<dbReference type="GO" id="GO:0016491">
    <property type="term" value="F:oxidoreductase activity"/>
    <property type="evidence" value="ECO:0007669"/>
    <property type="project" value="InterPro"/>
</dbReference>
<dbReference type="PANTHER" id="PTHR42686">
    <property type="entry name" value="GH17980P-RELATED"/>
    <property type="match status" value="1"/>
</dbReference>
<evidence type="ECO:0000259" key="1">
    <source>
        <dbReference type="Pfam" id="PF00248"/>
    </source>
</evidence>
<dbReference type="GO" id="GO:0005829">
    <property type="term" value="C:cytosol"/>
    <property type="evidence" value="ECO:0007669"/>
    <property type="project" value="TreeGrafter"/>
</dbReference>
<dbReference type="AlphaFoldDB" id="A0A6G3SYL6"/>
<evidence type="ECO:0000313" key="2">
    <source>
        <dbReference type="EMBL" id="NEB87478.1"/>
    </source>
</evidence>